<dbReference type="Gene3D" id="2.120.10.30">
    <property type="entry name" value="TolB, C-terminal domain"/>
    <property type="match status" value="1"/>
</dbReference>
<dbReference type="AlphaFoldDB" id="A0AA37STB3"/>
<accession>A0AA37STB3</accession>
<reference evidence="1" key="2">
    <citation type="submission" date="2023-01" db="EMBL/GenBank/DDBJ databases">
        <title>Draft genome sequence of Portibacter lacus strain NBRC 108769.</title>
        <authorList>
            <person name="Sun Q."/>
            <person name="Mori K."/>
        </authorList>
    </citation>
    <scope>NUCLEOTIDE SEQUENCE</scope>
    <source>
        <strain evidence="1">NBRC 108769</strain>
    </source>
</reference>
<keyword evidence="1" id="KW-0067">ATP-binding</keyword>
<evidence type="ECO:0000313" key="2">
    <source>
        <dbReference type="Proteomes" id="UP001156666"/>
    </source>
</evidence>
<dbReference type="GO" id="GO:0005524">
    <property type="term" value="F:ATP binding"/>
    <property type="evidence" value="ECO:0007669"/>
    <property type="project" value="UniProtKB-KW"/>
</dbReference>
<organism evidence="1 2">
    <name type="scientific">Portibacter lacus</name>
    <dbReference type="NCBI Taxonomy" id="1099794"/>
    <lineage>
        <taxon>Bacteria</taxon>
        <taxon>Pseudomonadati</taxon>
        <taxon>Bacteroidota</taxon>
        <taxon>Saprospiria</taxon>
        <taxon>Saprospirales</taxon>
        <taxon>Haliscomenobacteraceae</taxon>
        <taxon>Portibacter</taxon>
    </lineage>
</organism>
<gene>
    <name evidence="1" type="ORF">GCM10007940_22450</name>
</gene>
<dbReference type="SUPFAM" id="SSF63829">
    <property type="entry name" value="Calcium-dependent phosphotriesterase"/>
    <property type="match status" value="1"/>
</dbReference>
<reference evidence="1" key="1">
    <citation type="journal article" date="2014" name="Int. J. Syst. Evol. Microbiol.">
        <title>Complete genome sequence of Corynebacterium casei LMG S-19264T (=DSM 44701T), isolated from a smear-ripened cheese.</title>
        <authorList>
            <consortium name="US DOE Joint Genome Institute (JGI-PGF)"/>
            <person name="Walter F."/>
            <person name="Albersmeier A."/>
            <person name="Kalinowski J."/>
            <person name="Ruckert C."/>
        </authorList>
    </citation>
    <scope>NUCLEOTIDE SEQUENCE</scope>
    <source>
        <strain evidence="1">NBRC 108769</strain>
    </source>
</reference>
<evidence type="ECO:0000313" key="1">
    <source>
        <dbReference type="EMBL" id="GLR17630.1"/>
    </source>
</evidence>
<keyword evidence="1" id="KW-0547">Nucleotide-binding</keyword>
<dbReference type="EMBL" id="BSOH01000014">
    <property type="protein sequence ID" value="GLR17630.1"/>
    <property type="molecule type" value="Genomic_DNA"/>
</dbReference>
<dbReference type="Proteomes" id="UP001156666">
    <property type="component" value="Unassembled WGS sequence"/>
</dbReference>
<keyword evidence="2" id="KW-1185">Reference proteome</keyword>
<protein>
    <submittedName>
        <fullName evidence="1">ATP-binding protein</fullName>
    </submittedName>
</protein>
<dbReference type="PROSITE" id="PS51257">
    <property type="entry name" value="PROKAR_LIPOPROTEIN"/>
    <property type="match status" value="1"/>
</dbReference>
<proteinExistence type="predicted"/>
<comment type="caution">
    <text evidence="1">The sequence shown here is derived from an EMBL/GenBank/DDBJ whole genome shotgun (WGS) entry which is preliminary data.</text>
</comment>
<dbReference type="InterPro" id="IPR011042">
    <property type="entry name" value="6-blade_b-propeller_TolB-like"/>
</dbReference>
<sequence length="292" mass="32022">MRHFFLLSIITFLLLSCAEKTENKDIPAKSSKPKVTLVKKWETDTVFTTSESAIYDEKRDVIYVSNIELGPWDADGKGSIGQLSLDGKVINARWVEGLNAPKGLGIVNDYLYVTDLKTLVEIDIPTGKINKKYEVEGAGGVNDVTTSPDGIVYFSDSQAGKIFKLENGEVSQIKDNLASSNGIFYEKDRLLIGTWGDEKLIAMSLSDNSLSTVSDSIPQPDGIEADGTGGYLVTSWKGLIHYVHTDGTSEVILDSVDDKIGAADIDYIKEKNLLLVPTFFHNTVVAYELVKN</sequence>
<name>A0AA37STB3_9BACT</name>
<dbReference type="RefSeq" id="WP_235291299.1">
    <property type="nucleotide sequence ID" value="NZ_BSOH01000014.1"/>
</dbReference>